<dbReference type="Proteomes" id="UP001500618">
    <property type="component" value="Unassembled WGS sequence"/>
</dbReference>
<feature type="region of interest" description="Disordered" evidence="1">
    <location>
        <begin position="203"/>
        <end position="225"/>
    </location>
</feature>
<dbReference type="SUPFAM" id="SSF51294">
    <property type="entry name" value="Hedgehog/intein (Hint) domain"/>
    <property type="match status" value="1"/>
</dbReference>
<sequence>MSGAAAAGARAAASAARVAATSAGRAAVSTAAAGAGRAAAEDAGGGAVQSAGRAVAKVAAKACSRNSFIAGTMVLLATGALVSIARVHVGDKVEATDPMTGKNSVQTVTATIKTLTDSDFTDVTIKDAHGVVQTITSTQGHPYWDVSRHIFVQAALVTRGDRLSGPDGSDSAVVSVTEHESHTATYNLTASTRRVRPKTPFMAQSPPLLGHHPTHIRIGSRAGAR</sequence>
<keyword evidence="3" id="KW-1185">Reference proteome</keyword>
<gene>
    <name evidence="2" type="ORF">GCM10009765_48150</name>
</gene>
<dbReference type="Pfam" id="PF07591">
    <property type="entry name" value="PT-HINT"/>
    <property type="match status" value="1"/>
</dbReference>
<evidence type="ECO:0008006" key="4">
    <source>
        <dbReference type="Google" id="ProtNLM"/>
    </source>
</evidence>
<reference evidence="2 3" key="1">
    <citation type="journal article" date="2019" name="Int. J. Syst. Evol. Microbiol.">
        <title>The Global Catalogue of Microorganisms (GCM) 10K type strain sequencing project: providing services to taxonomists for standard genome sequencing and annotation.</title>
        <authorList>
            <consortium name="The Broad Institute Genomics Platform"/>
            <consortium name="The Broad Institute Genome Sequencing Center for Infectious Disease"/>
            <person name="Wu L."/>
            <person name="Ma J."/>
        </authorList>
    </citation>
    <scope>NUCLEOTIDE SEQUENCE [LARGE SCALE GENOMIC DNA]</scope>
    <source>
        <strain evidence="2 3">JCM 14718</strain>
    </source>
</reference>
<accession>A0ABN2HT92</accession>
<dbReference type="EMBL" id="BAAANY010000019">
    <property type="protein sequence ID" value="GAA1693152.1"/>
    <property type="molecule type" value="Genomic_DNA"/>
</dbReference>
<dbReference type="InterPro" id="IPR036844">
    <property type="entry name" value="Hint_dom_sf"/>
</dbReference>
<protein>
    <recommendedName>
        <fullName evidence="4">Hint domain-containing protein</fullName>
    </recommendedName>
</protein>
<dbReference type="Gene3D" id="2.170.16.10">
    <property type="entry name" value="Hedgehog/Intein (Hint) domain"/>
    <property type="match status" value="1"/>
</dbReference>
<evidence type="ECO:0000313" key="2">
    <source>
        <dbReference type="EMBL" id="GAA1693152.1"/>
    </source>
</evidence>
<name>A0ABN2HT92_9ACTN</name>
<evidence type="ECO:0000313" key="3">
    <source>
        <dbReference type="Proteomes" id="UP001500618"/>
    </source>
</evidence>
<proteinExistence type="predicted"/>
<evidence type="ECO:0000256" key="1">
    <source>
        <dbReference type="SAM" id="MobiDB-lite"/>
    </source>
</evidence>
<organism evidence="2 3">
    <name type="scientific">Fodinicola feengrottensis</name>
    <dbReference type="NCBI Taxonomy" id="435914"/>
    <lineage>
        <taxon>Bacteria</taxon>
        <taxon>Bacillati</taxon>
        <taxon>Actinomycetota</taxon>
        <taxon>Actinomycetes</taxon>
        <taxon>Mycobacteriales</taxon>
        <taxon>Fodinicola</taxon>
    </lineage>
</organism>
<comment type="caution">
    <text evidence="2">The sequence shown here is derived from an EMBL/GenBank/DDBJ whole genome shotgun (WGS) entry which is preliminary data.</text>
</comment>